<evidence type="ECO:0000256" key="2">
    <source>
        <dbReference type="ARBA" id="ARBA00022630"/>
    </source>
</evidence>
<dbReference type="Gene3D" id="3.30.465.10">
    <property type="match status" value="1"/>
</dbReference>
<dbReference type="HOGENOM" id="CLU_1875232_0_0_1"/>
<dbReference type="EMBL" id="AMGX01000009">
    <property type="protein sequence ID" value="EXJ70142.1"/>
    <property type="molecule type" value="Genomic_DNA"/>
</dbReference>
<dbReference type="PANTHER" id="PTHR42973:SF22">
    <property type="entry name" value="FAD-BINDING PCMH-TYPE DOMAIN-CONTAINING PROTEIN-RELATED"/>
    <property type="match status" value="1"/>
</dbReference>
<keyword evidence="3" id="KW-0274">FAD</keyword>
<evidence type="ECO:0000256" key="1">
    <source>
        <dbReference type="ARBA" id="ARBA00005466"/>
    </source>
</evidence>
<dbReference type="AlphaFoldDB" id="W9WPM1"/>
<dbReference type="Proteomes" id="UP000019471">
    <property type="component" value="Unassembled WGS sequence"/>
</dbReference>
<evidence type="ECO:0008006" key="7">
    <source>
        <dbReference type="Google" id="ProtNLM"/>
    </source>
</evidence>
<dbReference type="GeneID" id="19190921"/>
<name>W9WPM1_9EURO</name>
<proteinExistence type="inferred from homology"/>
<dbReference type="OrthoDB" id="2151789at2759"/>
<evidence type="ECO:0000313" key="6">
    <source>
        <dbReference type="Proteomes" id="UP000019471"/>
    </source>
</evidence>
<reference evidence="5 6" key="1">
    <citation type="submission" date="2013-03" db="EMBL/GenBank/DDBJ databases">
        <title>The Genome Sequence of Cladophialophora psammophila CBS 110553.</title>
        <authorList>
            <consortium name="The Broad Institute Genomics Platform"/>
            <person name="Cuomo C."/>
            <person name="de Hoog S."/>
            <person name="Gorbushina A."/>
            <person name="Walker B."/>
            <person name="Young S.K."/>
            <person name="Zeng Q."/>
            <person name="Gargeya S."/>
            <person name="Fitzgerald M."/>
            <person name="Haas B."/>
            <person name="Abouelleil A."/>
            <person name="Allen A.W."/>
            <person name="Alvarado L."/>
            <person name="Arachchi H.M."/>
            <person name="Berlin A.M."/>
            <person name="Chapman S.B."/>
            <person name="Gainer-Dewar J."/>
            <person name="Goldberg J."/>
            <person name="Griggs A."/>
            <person name="Gujja S."/>
            <person name="Hansen M."/>
            <person name="Howarth C."/>
            <person name="Imamovic A."/>
            <person name="Ireland A."/>
            <person name="Larimer J."/>
            <person name="McCowan C."/>
            <person name="Murphy C."/>
            <person name="Pearson M."/>
            <person name="Poon T.W."/>
            <person name="Priest M."/>
            <person name="Roberts A."/>
            <person name="Saif S."/>
            <person name="Shea T."/>
            <person name="Sisk P."/>
            <person name="Sykes S."/>
            <person name="Wortman J."/>
            <person name="Nusbaum C."/>
            <person name="Birren B."/>
        </authorList>
    </citation>
    <scope>NUCLEOTIDE SEQUENCE [LARGE SCALE GENOMIC DNA]</scope>
    <source>
        <strain evidence="5 6">CBS 110553</strain>
    </source>
</reference>
<dbReference type="InterPro" id="IPR050416">
    <property type="entry name" value="FAD-linked_Oxidoreductase"/>
</dbReference>
<dbReference type="InterPro" id="IPR016169">
    <property type="entry name" value="FAD-bd_PCMH_sub2"/>
</dbReference>
<protein>
    <recommendedName>
        <fullName evidence="7">FAD linked oxidase N-terminal domain-containing protein</fullName>
    </recommendedName>
</protein>
<gene>
    <name evidence="5" type="ORF">A1O5_06209</name>
</gene>
<organism evidence="5 6">
    <name type="scientific">Cladophialophora psammophila CBS 110553</name>
    <dbReference type="NCBI Taxonomy" id="1182543"/>
    <lineage>
        <taxon>Eukaryota</taxon>
        <taxon>Fungi</taxon>
        <taxon>Dikarya</taxon>
        <taxon>Ascomycota</taxon>
        <taxon>Pezizomycotina</taxon>
        <taxon>Eurotiomycetes</taxon>
        <taxon>Chaetothyriomycetidae</taxon>
        <taxon>Chaetothyriales</taxon>
        <taxon>Herpotrichiellaceae</taxon>
        <taxon>Cladophialophora</taxon>
    </lineage>
</organism>
<dbReference type="GO" id="GO:0050660">
    <property type="term" value="F:flavin adenine dinucleotide binding"/>
    <property type="evidence" value="ECO:0007669"/>
    <property type="project" value="InterPro"/>
</dbReference>
<accession>W9WPM1</accession>
<keyword evidence="4" id="KW-0560">Oxidoreductase</keyword>
<dbReference type="GO" id="GO:0016491">
    <property type="term" value="F:oxidoreductase activity"/>
    <property type="evidence" value="ECO:0007669"/>
    <property type="project" value="UniProtKB-KW"/>
</dbReference>
<keyword evidence="6" id="KW-1185">Reference proteome</keyword>
<evidence type="ECO:0000256" key="3">
    <source>
        <dbReference type="ARBA" id="ARBA00022827"/>
    </source>
</evidence>
<evidence type="ECO:0000256" key="4">
    <source>
        <dbReference type="ARBA" id="ARBA00023002"/>
    </source>
</evidence>
<sequence>MTLQPSTAASCCTQLAVYAYLDPFNLAVAGGRNSAVGVRGLTLGGGISHFTARVGWVCDNVVNFQVALASGGARRRQCHVTSAPLFAPSREAVTTSGSSGDSTWLFWTGTYSVSASLMSQTFGALNTSLYKLRRPR</sequence>
<dbReference type="InterPro" id="IPR036318">
    <property type="entry name" value="FAD-bd_PCMH-like_sf"/>
</dbReference>
<dbReference type="STRING" id="1182543.W9WPM1"/>
<evidence type="ECO:0000313" key="5">
    <source>
        <dbReference type="EMBL" id="EXJ70142.1"/>
    </source>
</evidence>
<dbReference type="RefSeq" id="XP_007744994.1">
    <property type="nucleotide sequence ID" value="XM_007746804.1"/>
</dbReference>
<comment type="similarity">
    <text evidence="1">Belongs to the oxygen-dependent FAD-linked oxidoreductase family.</text>
</comment>
<comment type="caution">
    <text evidence="5">The sequence shown here is derived from an EMBL/GenBank/DDBJ whole genome shotgun (WGS) entry which is preliminary data.</text>
</comment>
<keyword evidence="2" id="KW-0285">Flavoprotein</keyword>
<dbReference type="SUPFAM" id="SSF56176">
    <property type="entry name" value="FAD-binding/transporter-associated domain-like"/>
    <property type="match status" value="1"/>
</dbReference>
<dbReference type="PANTHER" id="PTHR42973">
    <property type="entry name" value="BINDING OXIDOREDUCTASE, PUTATIVE (AFU_ORTHOLOGUE AFUA_1G17690)-RELATED"/>
    <property type="match status" value="1"/>
</dbReference>